<dbReference type="PANTHER" id="PTHR14467:SF0">
    <property type="entry name" value="PROTEIN ARV1"/>
    <property type="match status" value="1"/>
</dbReference>
<evidence type="ECO:0000313" key="11">
    <source>
        <dbReference type="EMBL" id="SCV74683.1"/>
    </source>
</evidence>
<feature type="transmembrane region" description="Helical" evidence="10">
    <location>
        <begin position="145"/>
        <end position="167"/>
    </location>
</feature>
<evidence type="ECO:0000256" key="8">
    <source>
        <dbReference type="ARBA" id="ARBA00023098"/>
    </source>
</evidence>
<protein>
    <recommendedName>
        <fullName evidence="10">Protein ARV</fullName>
    </recommendedName>
</protein>
<sequence length="326" mass="35850">MSTITPTPSQNKGKGNVRATPSSCSLDRASYVCVHCNRRVSSLYITYSDPSNTSLLQCASCGHLLDVYTTLTFPVLLVDLLLFKPRVYRHLLTNRGSNDPHQRECERTESTFRIGAIVVGLDALIRCTNVGPPESLHPVSLYLRVLSYCVLETFSLHACIALSATFFQTFFRTSRSAPLSRLRLLPLTLFYTSLPTLFLLFIVSLIWAEEYSAPSSPLSPAAHLDLPTLLSPIFLPLVGGLPRADDGFLRRVSWLSRENLKSGVSTFGNVRGWANEALLRKGVGGSSAVVGVAVLLNASQSRTILILVVAWVLHLFALHLMDPYVS</sequence>
<keyword evidence="10" id="KW-0746">Sphingolipid metabolism</keyword>
<evidence type="ECO:0000256" key="6">
    <source>
        <dbReference type="ARBA" id="ARBA00022989"/>
    </source>
</evidence>
<proteinExistence type="inferred from homology"/>
<accession>A0A238FRU5</accession>
<evidence type="ECO:0000256" key="7">
    <source>
        <dbReference type="ARBA" id="ARBA00023055"/>
    </source>
</evidence>
<comment type="function">
    <text evidence="10">Regulates also the sphingolipid metabolism.</text>
</comment>
<dbReference type="GO" id="GO:0005789">
    <property type="term" value="C:endoplasmic reticulum membrane"/>
    <property type="evidence" value="ECO:0007669"/>
    <property type="project" value="UniProtKB-SubCell"/>
</dbReference>
<keyword evidence="6 10" id="KW-1133">Transmembrane helix</keyword>
<dbReference type="GO" id="GO:0006665">
    <property type="term" value="P:sphingolipid metabolic process"/>
    <property type="evidence" value="ECO:0007669"/>
    <property type="project" value="UniProtKB-UniRule"/>
</dbReference>
<evidence type="ECO:0000313" key="12">
    <source>
        <dbReference type="Proteomes" id="UP000198372"/>
    </source>
</evidence>
<reference evidence="12" key="1">
    <citation type="submission" date="2016-09" db="EMBL/GenBank/DDBJ databases">
        <authorList>
            <person name="Jeantristanb JTB J.-T."/>
            <person name="Ricardo R."/>
        </authorList>
    </citation>
    <scope>NUCLEOTIDE SEQUENCE [LARGE SCALE GENOMIC DNA]</scope>
</reference>
<evidence type="ECO:0000256" key="9">
    <source>
        <dbReference type="ARBA" id="ARBA00023136"/>
    </source>
</evidence>
<feature type="transmembrane region" description="Helical" evidence="10">
    <location>
        <begin position="188"/>
        <end position="208"/>
    </location>
</feature>
<evidence type="ECO:0000256" key="2">
    <source>
        <dbReference type="ARBA" id="ARBA00009187"/>
    </source>
</evidence>
<keyword evidence="5 10" id="KW-0256">Endoplasmic reticulum</keyword>
<name>A0A238FRU5_9BASI</name>
<keyword evidence="12" id="KW-1185">Reference proteome</keyword>
<gene>
    <name evidence="11" type="ORF">BQ2448_7712</name>
</gene>
<comment type="subcellular location">
    <subcellularLocation>
        <location evidence="1 10">Endoplasmic reticulum membrane</location>
        <topology evidence="1 10">Multi-pass membrane protein</topology>
    </subcellularLocation>
    <subcellularLocation>
        <location evidence="10">Golgi apparatus membrane</location>
        <topology evidence="10">Multi-pass membrane protein</topology>
    </subcellularLocation>
</comment>
<dbReference type="GO" id="GO:0097036">
    <property type="term" value="P:regulation of plasma membrane sterol distribution"/>
    <property type="evidence" value="ECO:0007669"/>
    <property type="project" value="UniProtKB-UniRule"/>
</dbReference>
<dbReference type="OrthoDB" id="2192830at2759"/>
<dbReference type="GO" id="GO:0032541">
    <property type="term" value="C:cortical endoplasmic reticulum"/>
    <property type="evidence" value="ECO:0007669"/>
    <property type="project" value="TreeGrafter"/>
</dbReference>
<dbReference type="GO" id="GO:0032366">
    <property type="term" value="P:intracellular sterol transport"/>
    <property type="evidence" value="ECO:0007669"/>
    <property type="project" value="UniProtKB-UniRule"/>
</dbReference>
<keyword evidence="9 10" id="KW-0472">Membrane</keyword>
<dbReference type="GO" id="GO:0000139">
    <property type="term" value="C:Golgi membrane"/>
    <property type="evidence" value="ECO:0007669"/>
    <property type="project" value="UniProtKB-SubCell"/>
</dbReference>
<dbReference type="GO" id="GO:0016125">
    <property type="term" value="P:sterol metabolic process"/>
    <property type="evidence" value="ECO:0007669"/>
    <property type="project" value="UniProtKB-UniRule"/>
</dbReference>
<keyword evidence="10" id="KW-0333">Golgi apparatus</keyword>
<evidence type="ECO:0000256" key="10">
    <source>
        <dbReference type="RuleBase" id="RU368065"/>
    </source>
</evidence>
<evidence type="ECO:0000256" key="1">
    <source>
        <dbReference type="ARBA" id="ARBA00004477"/>
    </source>
</evidence>
<keyword evidence="8 10" id="KW-0443">Lipid metabolism</keyword>
<dbReference type="Proteomes" id="UP000198372">
    <property type="component" value="Unassembled WGS sequence"/>
</dbReference>
<dbReference type="InterPro" id="IPR007290">
    <property type="entry name" value="Arv1"/>
</dbReference>
<evidence type="ECO:0000256" key="4">
    <source>
        <dbReference type="ARBA" id="ARBA00022692"/>
    </source>
</evidence>
<dbReference type="STRING" id="269621.A0A238FRU5"/>
<organism evidence="11 12">
    <name type="scientific">Microbotryum intermedium</name>
    <dbReference type="NCBI Taxonomy" id="269621"/>
    <lineage>
        <taxon>Eukaryota</taxon>
        <taxon>Fungi</taxon>
        <taxon>Dikarya</taxon>
        <taxon>Basidiomycota</taxon>
        <taxon>Pucciniomycotina</taxon>
        <taxon>Microbotryomycetes</taxon>
        <taxon>Microbotryales</taxon>
        <taxon>Microbotryaceae</taxon>
        <taxon>Microbotryum</taxon>
    </lineage>
</organism>
<keyword evidence="7 10" id="KW-0445">Lipid transport</keyword>
<dbReference type="PANTHER" id="PTHR14467">
    <property type="entry name" value="ARV1"/>
    <property type="match status" value="1"/>
</dbReference>
<feature type="transmembrane region" description="Helical" evidence="10">
    <location>
        <begin position="303"/>
        <end position="321"/>
    </location>
</feature>
<keyword evidence="4 10" id="KW-0812">Transmembrane</keyword>
<dbReference type="EMBL" id="FMSP01000023">
    <property type="protein sequence ID" value="SCV74683.1"/>
    <property type="molecule type" value="Genomic_DNA"/>
</dbReference>
<evidence type="ECO:0000256" key="3">
    <source>
        <dbReference type="ARBA" id="ARBA00022448"/>
    </source>
</evidence>
<evidence type="ECO:0000256" key="5">
    <source>
        <dbReference type="ARBA" id="ARBA00022824"/>
    </source>
</evidence>
<keyword evidence="3 10" id="KW-0813">Transport</keyword>
<dbReference type="AlphaFoldDB" id="A0A238FRU5"/>
<comment type="function">
    <text evidence="10">Mediator of sterol homeostasis involved in sterol uptake, trafficking and distribution into membranes.</text>
</comment>
<dbReference type="Pfam" id="PF04161">
    <property type="entry name" value="Arv1"/>
    <property type="match status" value="1"/>
</dbReference>
<comment type="similarity">
    <text evidence="2 10">Belongs to the ARV1 family.</text>
</comment>